<feature type="compositionally biased region" description="Polar residues" evidence="1">
    <location>
        <begin position="423"/>
        <end position="432"/>
    </location>
</feature>
<protein>
    <submittedName>
        <fullName evidence="2">Uncharacterized protein</fullName>
    </submittedName>
</protein>
<feature type="compositionally biased region" description="Polar residues" evidence="1">
    <location>
        <begin position="1"/>
        <end position="43"/>
    </location>
</feature>
<dbReference type="AlphaFoldDB" id="A0A2N5UMR0"/>
<feature type="region of interest" description="Disordered" evidence="1">
    <location>
        <begin position="411"/>
        <end position="436"/>
    </location>
</feature>
<feature type="compositionally biased region" description="Polar residues" evidence="1">
    <location>
        <begin position="482"/>
        <end position="493"/>
    </location>
</feature>
<evidence type="ECO:0000313" key="3">
    <source>
        <dbReference type="Proteomes" id="UP000235392"/>
    </source>
</evidence>
<organism evidence="2 3">
    <name type="scientific">Puccinia coronata f. sp. avenae</name>
    <dbReference type="NCBI Taxonomy" id="200324"/>
    <lineage>
        <taxon>Eukaryota</taxon>
        <taxon>Fungi</taxon>
        <taxon>Dikarya</taxon>
        <taxon>Basidiomycota</taxon>
        <taxon>Pucciniomycotina</taxon>
        <taxon>Pucciniomycetes</taxon>
        <taxon>Pucciniales</taxon>
        <taxon>Pucciniaceae</taxon>
        <taxon>Puccinia</taxon>
    </lineage>
</organism>
<feature type="region of interest" description="Disordered" evidence="1">
    <location>
        <begin position="468"/>
        <end position="493"/>
    </location>
</feature>
<dbReference type="Proteomes" id="UP000235392">
    <property type="component" value="Unassembled WGS sequence"/>
</dbReference>
<sequence>MARTYRSNNAAPPNKQPQETPGESGSNSDLLTSQATPAPQSYPSHLPFLASTSSQVPMAPPVPSDRAAPLAVSVPQAMPSQPATHSAQPPLRDCFGPESYSLMLMGLDKIKQLKMEPGYHLGQGIAPSKIFLRTTSTALAPNRSTPVPQPVERQQLAISRREAPPHLMAGSMPPTPTHPLAPTNEHLRGRGVLVAPTPYNQLALRGRETSVDTKMPAQDKLTTMSNIFQGQWLLFVNAKEANNFQLMRIALNQAILTQDTITNLYGTLRMMEISDGWLARDRLARMEQSFQIPPQPLPKPPTTRTLPLMAATTLERPPSVSPACMPPAGPLARPLLTPQPKHPCAPPPVDKPRAQHLGRELMAPPPVPGQMIPGTGPPPDTYQPVQRAYLPPPYPEQEGYYAQEQYYHQQKPLPPAHHPYTQYPPNGSQSNPPYLRNLRRSVPMTRMLQVGNFFMCAERVMNRMQRHRNRGGRNNRMAPPLSFSQATLSEISF</sequence>
<evidence type="ECO:0000256" key="1">
    <source>
        <dbReference type="SAM" id="MobiDB-lite"/>
    </source>
</evidence>
<evidence type="ECO:0000313" key="2">
    <source>
        <dbReference type="EMBL" id="PLW39058.1"/>
    </source>
</evidence>
<gene>
    <name evidence="2" type="ORF">PCASD_08965</name>
</gene>
<accession>A0A2N5UMR0</accession>
<reference evidence="2 3" key="1">
    <citation type="submission" date="2017-11" db="EMBL/GenBank/DDBJ databases">
        <title>De novo assembly and phasing of dikaryotic genomes from two isolates of Puccinia coronata f. sp. avenae, the causal agent of oat crown rust.</title>
        <authorList>
            <person name="Miller M.E."/>
            <person name="Zhang Y."/>
            <person name="Omidvar V."/>
            <person name="Sperschneider J."/>
            <person name="Schwessinger B."/>
            <person name="Raley C."/>
            <person name="Palmer J.M."/>
            <person name="Garnica D."/>
            <person name="Upadhyaya N."/>
            <person name="Rathjen J."/>
            <person name="Taylor J.M."/>
            <person name="Park R.F."/>
            <person name="Dodds P.N."/>
            <person name="Hirsch C.D."/>
            <person name="Kianian S.F."/>
            <person name="Figueroa M."/>
        </authorList>
    </citation>
    <scope>NUCLEOTIDE SEQUENCE [LARGE SCALE GENOMIC DNA]</scope>
    <source>
        <strain evidence="2">12SD80</strain>
    </source>
</reference>
<name>A0A2N5UMR0_9BASI</name>
<feature type="region of interest" description="Disordered" evidence="1">
    <location>
        <begin position="1"/>
        <end position="48"/>
    </location>
</feature>
<dbReference type="EMBL" id="PGCI01000119">
    <property type="protein sequence ID" value="PLW39058.1"/>
    <property type="molecule type" value="Genomic_DNA"/>
</dbReference>
<comment type="caution">
    <text evidence="2">The sequence shown here is derived from an EMBL/GenBank/DDBJ whole genome shotgun (WGS) entry which is preliminary data.</text>
</comment>
<proteinExistence type="predicted"/>